<evidence type="ECO:0000256" key="1">
    <source>
        <dbReference type="SAM" id="MobiDB-lite"/>
    </source>
</evidence>
<evidence type="ECO:0000313" key="2">
    <source>
        <dbReference type="EMBL" id="CAA9458917.1"/>
    </source>
</evidence>
<gene>
    <name evidence="2" type="ORF">AVDCRST_MAG37-3445</name>
</gene>
<dbReference type="EMBL" id="CADCVD010000177">
    <property type="protein sequence ID" value="CAA9458917.1"/>
    <property type="molecule type" value="Genomic_DNA"/>
</dbReference>
<sequence length="43" mass="4596">MAEAIRQVEATGQLSLRINLFFGPEPRKTPARSAQLGTGTPKG</sequence>
<accession>A0A6J4QYN3</accession>
<dbReference type="AlphaFoldDB" id="A0A6J4QYN3"/>
<protein>
    <submittedName>
        <fullName evidence="2">Uncharacterized protein</fullName>
    </submittedName>
</protein>
<reference evidence="2" key="1">
    <citation type="submission" date="2020-02" db="EMBL/GenBank/DDBJ databases">
        <authorList>
            <person name="Meier V. D."/>
        </authorList>
    </citation>
    <scope>NUCLEOTIDE SEQUENCE</scope>
    <source>
        <strain evidence="2">AVDCRST_MAG37</strain>
    </source>
</reference>
<name>A0A6J4QYN3_9ACTN</name>
<organism evidence="2">
    <name type="scientific">uncultured Rubrobacteraceae bacterium</name>
    <dbReference type="NCBI Taxonomy" id="349277"/>
    <lineage>
        <taxon>Bacteria</taxon>
        <taxon>Bacillati</taxon>
        <taxon>Actinomycetota</taxon>
        <taxon>Rubrobacteria</taxon>
        <taxon>Rubrobacterales</taxon>
        <taxon>Rubrobacteraceae</taxon>
        <taxon>environmental samples</taxon>
    </lineage>
</organism>
<proteinExistence type="predicted"/>
<feature type="region of interest" description="Disordered" evidence="1">
    <location>
        <begin position="23"/>
        <end position="43"/>
    </location>
</feature>